<keyword evidence="3 12" id="KW-0245">EGF-like domain</keyword>
<evidence type="ECO:0000256" key="2">
    <source>
        <dbReference type="ARBA" id="ARBA00004370"/>
    </source>
</evidence>
<dbReference type="Gene3D" id="2.120.10.30">
    <property type="entry name" value="TolB, C-terminal domain"/>
    <property type="match status" value="2"/>
</dbReference>
<keyword evidence="7" id="KW-0964">Secreted</keyword>
<dbReference type="GO" id="GO:0007160">
    <property type="term" value="P:cell-matrix adhesion"/>
    <property type="evidence" value="ECO:0007669"/>
    <property type="project" value="InterPro"/>
</dbReference>
<comment type="subcellular location">
    <subcellularLocation>
        <location evidence="2">Membrane</location>
    </subcellularLocation>
    <subcellularLocation>
        <location evidence="1">Secreted</location>
        <location evidence="1">Extracellular space</location>
        <location evidence="1">Extracellular matrix</location>
        <location evidence="1">Basement membrane</location>
    </subcellularLocation>
</comment>
<feature type="domain" description="AMOP" evidence="15">
    <location>
        <begin position="775"/>
        <end position="905"/>
    </location>
</feature>
<dbReference type="PANTHER" id="PTHR13802">
    <property type="entry name" value="MUCIN 4-RELATED"/>
    <property type="match status" value="1"/>
</dbReference>
<evidence type="ECO:0000259" key="14">
    <source>
        <dbReference type="PROSITE" id="PS50026"/>
    </source>
</evidence>
<protein>
    <submittedName>
        <fullName evidence="17">Uncharacterized protein</fullName>
    </submittedName>
</protein>
<dbReference type="PROSITE" id="PS51233">
    <property type="entry name" value="VWFD"/>
    <property type="match status" value="1"/>
</dbReference>
<dbReference type="SMART" id="SM00135">
    <property type="entry name" value="LY"/>
    <property type="match status" value="7"/>
</dbReference>
<dbReference type="InterPro" id="IPR001846">
    <property type="entry name" value="VWF_type-D"/>
</dbReference>
<dbReference type="EMBL" id="JAODUO010000153">
    <property type="protein sequence ID" value="KAK2187812.1"/>
    <property type="molecule type" value="Genomic_DNA"/>
</dbReference>
<organism evidence="17 18">
    <name type="scientific">Ridgeia piscesae</name>
    <name type="common">Tubeworm</name>
    <dbReference type="NCBI Taxonomy" id="27915"/>
    <lineage>
        <taxon>Eukaryota</taxon>
        <taxon>Metazoa</taxon>
        <taxon>Spiralia</taxon>
        <taxon>Lophotrochozoa</taxon>
        <taxon>Annelida</taxon>
        <taxon>Polychaeta</taxon>
        <taxon>Sedentaria</taxon>
        <taxon>Canalipalpata</taxon>
        <taxon>Sabellida</taxon>
        <taxon>Siboglinidae</taxon>
        <taxon>Ridgeia</taxon>
    </lineage>
</organism>
<dbReference type="SMART" id="SM00181">
    <property type="entry name" value="EGF"/>
    <property type="match status" value="3"/>
</dbReference>
<dbReference type="PROSITE" id="PS00010">
    <property type="entry name" value="ASX_HYDROXYL"/>
    <property type="match status" value="1"/>
</dbReference>
<evidence type="ECO:0000256" key="4">
    <source>
        <dbReference type="ARBA" id="ARBA00022692"/>
    </source>
</evidence>
<gene>
    <name evidence="17" type="ORF">NP493_153g01004</name>
</gene>
<evidence type="ECO:0000256" key="6">
    <source>
        <dbReference type="ARBA" id="ARBA00022737"/>
    </source>
</evidence>
<dbReference type="GO" id="GO:0005509">
    <property type="term" value="F:calcium ion binding"/>
    <property type="evidence" value="ECO:0007669"/>
    <property type="project" value="InterPro"/>
</dbReference>
<dbReference type="Pfam" id="PF23263">
    <property type="entry name" value="C8-3_MUC4"/>
    <property type="match status" value="1"/>
</dbReference>
<evidence type="ECO:0000256" key="3">
    <source>
        <dbReference type="ARBA" id="ARBA00022536"/>
    </source>
</evidence>
<keyword evidence="8" id="KW-0130">Cell adhesion</keyword>
<comment type="caution">
    <text evidence="12">Lacks conserved residue(s) required for the propagation of feature annotation.</text>
</comment>
<evidence type="ECO:0000256" key="9">
    <source>
        <dbReference type="ARBA" id="ARBA00022989"/>
    </source>
</evidence>
<keyword evidence="4" id="KW-0812">Transmembrane</keyword>
<evidence type="ECO:0000256" key="10">
    <source>
        <dbReference type="ARBA" id="ARBA00023136"/>
    </source>
</evidence>
<dbReference type="Proteomes" id="UP001209878">
    <property type="component" value="Unassembled WGS sequence"/>
</dbReference>
<evidence type="ECO:0000256" key="5">
    <source>
        <dbReference type="ARBA" id="ARBA00022729"/>
    </source>
</evidence>
<name>A0AAD9P457_RIDPI</name>
<evidence type="ECO:0000256" key="1">
    <source>
        <dbReference type="ARBA" id="ARBA00004302"/>
    </source>
</evidence>
<keyword evidence="7" id="KW-0272">Extracellular matrix</keyword>
<feature type="repeat" description="LDL-receptor class B" evidence="13">
    <location>
        <begin position="1"/>
        <end position="41"/>
    </location>
</feature>
<reference evidence="17" key="1">
    <citation type="journal article" date="2023" name="Mol. Biol. Evol.">
        <title>Third-Generation Sequencing Reveals the Adaptive Role of the Epigenome in Three Deep-Sea Polychaetes.</title>
        <authorList>
            <person name="Perez M."/>
            <person name="Aroh O."/>
            <person name="Sun Y."/>
            <person name="Lan Y."/>
            <person name="Juniper S.K."/>
            <person name="Young C.R."/>
            <person name="Angers B."/>
            <person name="Qian P.Y."/>
        </authorList>
    </citation>
    <scope>NUCLEOTIDE SEQUENCE</scope>
    <source>
        <strain evidence="17">R07B-5</strain>
    </source>
</reference>
<proteinExistence type="predicted"/>
<dbReference type="CDD" id="cd00054">
    <property type="entry name" value="EGF_CA"/>
    <property type="match status" value="1"/>
</dbReference>
<dbReference type="SMART" id="SM00179">
    <property type="entry name" value="EGF_CA"/>
    <property type="match status" value="1"/>
</dbReference>
<dbReference type="InterPro" id="IPR000742">
    <property type="entry name" value="EGF"/>
</dbReference>
<dbReference type="PROSITE" id="PS50856">
    <property type="entry name" value="AMOP"/>
    <property type="match status" value="1"/>
</dbReference>
<evidence type="ECO:0000259" key="16">
    <source>
        <dbReference type="PROSITE" id="PS51233"/>
    </source>
</evidence>
<dbReference type="Pfam" id="PF00094">
    <property type="entry name" value="VWD"/>
    <property type="match status" value="1"/>
</dbReference>
<dbReference type="InterPro" id="IPR051495">
    <property type="entry name" value="Epithelial_Barrier/Signaling"/>
</dbReference>
<evidence type="ECO:0000256" key="8">
    <source>
        <dbReference type="ARBA" id="ARBA00022889"/>
    </source>
</evidence>
<evidence type="ECO:0000256" key="13">
    <source>
        <dbReference type="PROSITE-ProRule" id="PRU00461"/>
    </source>
</evidence>
<keyword evidence="9" id="KW-1133">Transmembrane helix</keyword>
<dbReference type="FunFam" id="2.10.25.10:FF:000066">
    <property type="entry name" value="FAT atypical cadherin 4"/>
    <property type="match status" value="1"/>
</dbReference>
<dbReference type="PROSITE" id="PS01186">
    <property type="entry name" value="EGF_2"/>
    <property type="match status" value="1"/>
</dbReference>
<dbReference type="Gene3D" id="2.10.25.10">
    <property type="entry name" value="Laminin"/>
    <property type="match status" value="2"/>
</dbReference>
<feature type="domain" description="VWFD" evidence="16">
    <location>
        <begin position="917"/>
        <end position="1120"/>
    </location>
</feature>
<dbReference type="InterPro" id="IPR011042">
    <property type="entry name" value="6-blade_b-propeller_TolB-like"/>
</dbReference>
<evidence type="ECO:0000313" key="18">
    <source>
        <dbReference type="Proteomes" id="UP001209878"/>
    </source>
</evidence>
<keyword evidence="6" id="KW-0677">Repeat</keyword>
<dbReference type="GO" id="GO:0005604">
    <property type="term" value="C:basement membrane"/>
    <property type="evidence" value="ECO:0007669"/>
    <property type="project" value="UniProtKB-SubCell"/>
</dbReference>
<dbReference type="PROSITE" id="PS51120">
    <property type="entry name" value="LDLRB"/>
    <property type="match status" value="1"/>
</dbReference>
<dbReference type="Pfam" id="PF06119">
    <property type="entry name" value="NIDO"/>
    <property type="match status" value="1"/>
</dbReference>
<evidence type="ECO:0000256" key="7">
    <source>
        <dbReference type="ARBA" id="ARBA00022869"/>
    </source>
</evidence>
<dbReference type="InterPro" id="IPR056619">
    <property type="entry name" value="C8-3_MUC4"/>
</dbReference>
<evidence type="ECO:0000313" key="17">
    <source>
        <dbReference type="EMBL" id="KAK2187812.1"/>
    </source>
</evidence>
<dbReference type="InterPro" id="IPR000033">
    <property type="entry name" value="LDLR_classB_rpt"/>
</dbReference>
<keyword evidence="18" id="KW-1185">Reference proteome</keyword>
<evidence type="ECO:0000256" key="11">
    <source>
        <dbReference type="ARBA" id="ARBA00023157"/>
    </source>
</evidence>
<dbReference type="PROSITE" id="PS00022">
    <property type="entry name" value="EGF_1"/>
    <property type="match status" value="1"/>
</dbReference>
<feature type="domain" description="EGF-like" evidence="14">
    <location>
        <begin position="476"/>
        <end position="513"/>
    </location>
</feature>
<dbReference type="PROSITE" id="PS50026">
    <property type="entry name" value="EGF_3"/>
    <property type="match status" value="1"/>
</dbReference>
<keyword evidence="11" id="KW-1015">Disulfide bond</keyword>
<dbReference type="InterPro" id="IPR005533">
    <property type="entry name" value="AMOP_dom"/>
</dbReference>
<dbReference type="Gene3D" id="2.60.40.10">
    <property type="entry name" value="Immunoglobulins"/>
    <property type="match status" value="1"/>
</dbReference>
<dbReference type="PANTHER" id="PTHR13802:SF52">
    <property type="entry name" value="MUCIN-4"/>
    <property type="match status" value="1"/>
</dbReference>
<dbReference type="GO" id="GO:0016020">
    <property type="term" value="C:membrane"/>
    <property type="evidence" value="ECO:0007669"/>
    <property type="project" value="UniProtKB-SubCell"/>
</dbReference>
<keyword evidence="7" id="KW-0084">Basement membrane</keyword>
<dbReference type="SUPFAM" id="SSF57196">
    <property type="entry name" value="EGF/Laminin"/>
    <property type="match status" value="1"/>
</dbReference>
<dbReference type="SMART" id="SM00723">
    <property type="entry name" value="AMOP"/>
    <property type="match status" value="1"/>
</dbReference>
<dbReference type="InterPro" id="IPR001881">
    <property type="entry name" value="EGF-like_Ca-bd_dom"/>
</dbReference>
<keyword evidence="5" id="KW-0732">Signal</keyword>
<dbReference type="InterPro" id="IPR013783">
    <property type="entry name" value="Ig-like_fold"/>
</dbReference>
<evidence type="ECO:0000259" key="15">
    <source>
        <dbReference type="PROSITE" id="PS50856"/>
    </source>
</evidence>
<dbReference type="InterPro" id="IPR003886">
    <property type="entry name" value="NIDO_dom"/>
</dbReference>
<sequence>MLYWKDYRYIESAAMDGTQRTLLINTNIYYRSCGLAIDSDGGRLYWYNDETIESMAVNGSGRRVFLRTPDTIPHGINILGDLLYYTDNRFIWSVDVSRPNTTRRQVGLASFSAIHHMSVYSRSQYEKGSHIVTACELVNGTCKNIVFPTPSGIVRAFQEGYSFGITATWSRAGNLMQDNFLIVTDSYRDVLYQFDLASRSVWRIPFSHQGYEMAFSYDPTQSKIYWTSYYHWPITRTNLTGEDDGTFKNLQEDTSRGIAVDVYSRLMYYTDDDTIFAMKLDGGYPFPLVKNSRNSMTTLVLDSIRGMMYWLRWDCIEMAAMDGTQRRHVYVYHHPTSLTIDLQGKRLYWSTTTTLESAALDGSDRKRLMTKSDASIKAVAFLGGNLYYVDVYSRYIWETNPSDSNPTPRPVGPAIYGYISGIGAYSSQQHIHDAHPNGSCGIENGGCKDICLSTPQGPQCACWIAAKFVFGDACAVTNYCVNSPCRNGGTCVNRNDTFECICLPDLYKGKACETAVRYNYYQYGLSQGDVKLKTDRGFSCDISRKSCKSNFLRIPKIQIFEGRYTQAKIFTNGYVTFGLDFDSRNPVRLNQEMLSLTKRLKAKTRGITMMAPLWTDNDATQGDVFYHIYDLANAGSTSTDLARVQHAIAHAKEDILSSSGVSVTDVSWVMVVTWSKMMPRMYPSDRHDSPNTFQLVIAYDPLRYQTFMMYVYEKMGWDNEYLIRQSSLGYISSKTEVKFLQLAPSNKSIAYNLHKKKGNTGRNGHYLFTVATGSQEVNYDQMCYNWMRNEWDRISTVRSYWRRTLTCPCDLRLAKADGRWKFDRKQFNATDGQRQCIHERMPRGISTQECCYTPSGSLISTFDGRGGQLFLYHPRWKKLHERSDVTPKKWCCQLSDNCVYFYRVRPLDRCLGYTPLTIGWFFGDPHIRTLDGFQYTFNGLGEYTLIETTYGNFTLQGRTAKAIDKNGAERDATIFSAFAAKDDDSDTIHVGMTADKDGLVVFLSNEDITGWFNSSDVNDDRYFTSIFITKTNNTQLQVTFKSGFSLTIGVSAEQLDITVGAPDAFKNQTKGLMGVFNGDATDDLLPPGENARPLSNSSSEKTIFTDFGELWRIQGDVDSLFHYAPGESYSTFARTGFKPLFIEDVLKNMTAAKSAEATKTCGDNKECLFDFAVTDKAEAAAATLETNVKNTKVAETLSNASPNITVEAVLNATLGVESNLTVSAFDPDGDDVTVTMDSGPRGAMFDGDVFKWTPTNMESVNISFSASDVKEGVASVDVVVNLCDCSGHGECEFDQLAEGYELKQSFRIVQCSCYNGWEGDYCEVDYDGCQDNPCTEGTNCTDLTAAEEVSTGRQYSCSECPPGTKKDGDACYRKYS</sequence>
<keyword evidence="10" id="KW-0472">Membrane</keyword>
<dbReference type="InterPro" id="IPR000152">
    <property type="entry name" value="EGF-type_Asp/Asn_hydroxyl_site"/>
</dbReference>
<accession>A0AAD9P457</accession>
<comment type="caution">
    <text evidence="17">The sequence shown here is derived from an EMBL/GenBank/DDBJ whole genome shotgun (WGS) entry which is preliminary data.</text>
</comment>
<dbReference type="SUPFAM" id="SSF63825">
    <property type="entry name" value="YWTD domain"/>
    <property type="match status" value="2"/>
</dbReference>
<evidence type="ECO:0000256" key="12">
    <source>
        <dbReference type="PROSITE-ProRule" id="PRU00076"/>
    </source>
</evidence>